<keyword evidence="8" id="KW-1185">Reference proteome</keyword>
<feature type="region of interest" description="Disordered" evidence="5">
    <location>
        <begin position="411"/>
        <end position="438"/>
    </location>
</feature>
<evidence type="ECO:0000313" key="7">
    <source>
        <dbReference type="EMBL" id="CEG35757.1"/>
    </source>
</evidence>
<dbReference type="GeneID" id="36395146"/>
<dbReference type="SMART" id="SM00320">
    <property type="entry name" value="WD40"/>
    <property type="match status" value="5"/>
</dbReference>
<evidence type="ECO:0000256" key="3">
    <source>
        <dbReference type="ARBA" id="ARBA00022737"/>
    </source>
</evidence>
<dbReference type="InterPro" id="IPR029098">
    <property type="entry name" value="Acetyltransf_C"/>
</dbReference>
<dbReference type="InterPro" id="IPR001451">
    <property type="entry name" value="Hexapep"/>
</dbReference>
<dbReference type="Pfam" id="PF13720">
    <property type="entry name" value="Acetyltransf_11"/>
    <property type="match status" value="1"/>
</dbReference>
<dbReference type="EMBL" id="CCYD01000109">
    <property type="protein sequence ID" value="CEG35757.1"/>
    <property type="molecule type" value="Genomic_DNA"/>
</dbReference>
<dbReference type="Proteomes" id="UP000054928">
    <property type="component" value="Unassembled WGS sequence"/>
</dbReference>
<protein>
    <submittedName>
        <fullName evidence="7">Acyl</fullName>
    </submittedName>
</protein>
<evidence type="ECO:0000256" key="5">
    <source>
        <dbReference type="SAM" id="MobiDB-lite"/>
    </source>
</evidence>
<evidence type="ECO:0000313" key="8">
    <source>
        <dbReference type="Proteomes" id="UP000054928"/>
    </source>
</evidence>
<dbReference type="PROSITE" id="PS50294">
    <property type="entry name" value="WD_REPEATS_REGION"/>
    <property type="match status" value="1"/>
</dbReference>
<keyword evidence="3" id="KW-0677">Repeat</keyword>
<dbReference type="Gene3D" id="2.160.10.10">
    <property type="entry name" value="Hexapeptide repeat proteins"/>
    <property type="match status" value="1"/>
</dbReference>
<dbReference type="Gene3D" id="3.80.10.10">
    <property type="entry name" value="Ribonuclease Inhibitor"/>
    <property type="match status" value="1"/>
</dbReference>
<dbReference type="RefSeq" id="XP_024572126.1">
    <property type="nucleotide sequence ID" value="XM_024727725.1"/>
</dbReference>
<feature type="repeat" description="WD" evidence="4">
    <location>
        <begin position="890"/>
        <end position="926"/>
    </location>
</feature>
<dbReference type="GO" id="GO:0044458">
    <property type="term" value="P:motile cilium assembly"/>
    <property type="evidence" value="ECO:0007669"/>
    <property type="project" value="TreeGrafter"/>
</dbReference>
<dbReference type="InterPro" id="IPR032675">
    <property type="entry name" value="LRR_dom_sf"/>
</dbReference>
<dbReference type="OrthoDB" id="25818at2759"/>
<keyword evidence="2" id="KW-0808">Transferase</keyword>
<feature type="domain" description="WW" evidence="6">
    <location>
        <begin position="1543"/>
        <end position="1563"/>
    </location>
</feature>
<name>A0A0P1A6G5_PLAHL</name>
<dbReference type="InterPro" id="IPR001202">
    <property type="entry name" value="WW_dom"/>
</dbReference>
<keyword evidence="1 4" id="KW-0853">WD repeat</keyword>
<dbReference type="CDD" id="cd03351">
    <property type="entry name" value="LbH_UDP-GlcNAc_AT"/>
    <property type="match status" value="1"/>
</dbReference>
<evidence type="ECO:0000256" key="1">
    <source>
        <dbReference type="ARBA" id="ARBA00022574"/>
    </source>
</evidence>
<dbReference type="CDD" id="cd00201">
    <property type="entry name" value="WW"/>
    <property type="match status" value="1"/>
</dbReference>
<dbReference type="GO" id="GO:0036064">
    <property type="term" value="C:ciliary basal body"/>
    <property type="evidence" value="ECO:0007669"/>
    <property type="project" value="TreeGrafter"/>
</dbReference>
<dbReference type="InterPro" id="IPR036322">
    <property type="entry name" value="WD40_repeat_dom_sf"/>
</dbReference>
<proteinExistence type="predicted"/>
<dbReference type="PANTHER" id="PTHR44499:SF1">
    <property type="entry name" value="JOUBERIN"/>
    <property type="match status" value="1"/>
</dbReference>
<dbReference type="Pfam" id="PF00400">
    <property type="entry name" value="WD40"/>
    <property type="match status" value="2"/>
</dbReference>
<dbReference type="Pfam" id="PF00132">
    <property type="entry name" value="Hexapep"/>
    <property type="match status" value="1"/>
</dbReference>
<dbReference type="SUPFAM" id="SSF50978">
    <property type="entry name" value="WD40 repeat-like"/>
    <property type="match status" value="1"/>
</dbReference>
<accession>A0A0P1A6G5</accession>
<dbReference type="GO" id="GO:0008780">
    <property type="term" value="F:acyl-[acyl-carrier-protein]-UDP-N-acetylglucosamine O-acyltransferase activity"/>
    <property type="evidence" value="ECO:0007669"/>
    <property type="project" value="InterPro"/>
</dbReference>
<organism evidence="7 8">
    <name type="scientific">Plasmopara halstedii</name>
    <name type="common">Downy mildew of sunflower</name>
    <dbReference type="NCBI Taxonomy" id="4781"/>
    <lineage>
        <taxon>Eukaryota</taxon>
        <taxon>Sar</taxon>
        <taxon>Stramenopiles</taxon>
        <taxon>Oomycota</taxon>
        <taxon>Peronosporomycetes</taxon>
        <taxon>Peronosporales</taxon>
        <taxon>Peronosporaceae</taxon>
        <taxon>Plasmopara</taxon>
    </lineage>
</organism>
<dbReference type="PROSITE" id="PS00101">
    <property type="entry name" value="HEXAPEP_TRANSFERASES"/>
    <property type="match status" value="2"/>
</dbReference>
<dbReference type="InterPro" id="IPR011992">
    <property type="entry name" value="EF-hand-dom_pair"/>
</dbReference>
<dbReference type="InterPro" id="IPR018357">
    <property type="entry name" value="Hexapep_transf_CS"/>
</dbReference>
<evidence type="ECO:0000256" key="2">
    <source>
        <dbReference type="ARBA" id="ARBA00022679"/>
    </source>
</evidence>
<dbReference type="PANTHER" id="PTHR44499">
    <property type="entry name" value="JOUBERIN"/>
    <property type="match status" value="1"/>
</dbReference>
<dbReference type="PROSITE" id="PS00678">
    <property type="entry name" value="WD_REPEATS_1"/>
    <property type="match status" value="1"/>
</dbReference>
<evidence type="ECO:0000259" key="6">
    <source>
        <dbReference type="PROSITE" id="PS50020"/>
    </source>
</evidence>
<dbReference type="Gene3D" id="1.10.238.10">
    <property type="entry name" value="EF-hand"/>
    <property type="match status" value="1"/>
</dbReference>
<dbReference type="Pfam" id="PF00397">
    <property type="entry name" value="WW"/>
    <property type="match status" value="1"/>
</dbReference>
<sequence>MLRGLCRSRLKRLFTAPLFSTRALTTASVEELIAHATQQHYAGCREKSSRHSQDYQVPNSSNCFGEVHATAVVHPNAKLGPNVLVGPYCVVGPDVVLEADVQLYSHVVIKGNTRVGSGTVIHSFACLGDKPQDKKHLMFAKLECNDMTLDIGNNCVIREHVTIHGSTSYSQAPTRIGDDCWLLCGAHIAHDSQLGKRVVISNNVGIAGHVSIGNGAIIGGQVGIKQHVSIGPLAMVGGQSAVDADVLPYGLVVGNRAKLAGLNLVGLRRAGVPRNSIKLLLRVYRYMFDPPNYRKTGFAPALDLDFKDTVVERAMEAKRFLISEEFDEQQMPLAHEMVDFVVTSPQRSQSSICPAILVLSIVDFPDEGIGSLLVEQMIQDTLSPLANEKLGKSLVRQHRLKKFQATLTEVPEAKSPLPEPLSKPTKKISNQNDMPKLLTADDNNEIENADRQKKKQTFEPSAGFLLLRRWMSDASIVEAPSLACRPLSYFFGSLNRAISDKHIPSLTKQTKTRIDVLKAVSKKSHLEVTIECSDELPYGAYSHPQVRVHIVNRCTGRVLCPSQTTQMAKFSTRFGDKAISMHRNFLRWNVLIAVVVRVSDVFEWQEALNFPFDIVKCFDTGTILLFEVLEIKRRAKNINFCRENRFSTCNDYNEGQECSKPVYRSIAWGFFHAMTDEGTPTIDSFVLPNESVANEKKKMKSSVDTCRLRLRLFQFQPMSCFDKYQAKLQWGWRKDHLTMPAVFLQYQKRSRASAPCTLHIQLRALNVAVSHNQGTKDLSAEANFDLEENHESVKNKSLAAPSEVSISKAATFDAKASGRFNLMAPFVKNTSESCILPHRVLYSLPAGKKGCSAISFSPCGRILAASVNSELGYFVVQVYNLATAELFGTGRGHRGVIYSLEWSIPSKEQSRLLSASSDGTVRLWELPPLAAYSTGSVQNHVLSLVFLWQHFPSFVYCAIFFPRSKGQIVLSGASDGYLRFRIESDIPNGQAEYAEVHVSSAAVHCVCVEAKSERIFCGDSKGDITVWRRIENVSTYSEYQRIKTIQTGQASITSLKLHPRKAHLLVHSQPNAIFQYELRSFLLLNKSYADVVCESLMIKSTFSPDGRFVISGSEDGRPRVYTSLYGQQIQRGVWGTHFYHDGPVLDSSVFHFSLTVCIVGGNSSIVILCADRGDDEAARVDGSALNTMTTTSMNIQLAADAFRETNLLESLRGDRAHRSQRAMKRRQKRLELKLVQEADARKRDAGFSELFGTSHEATTDVKNHMRESLFHRNDKRILSRLSPSQLEIATLALIFQATGGRVANDDGQTSTWICQTGWDKIIKCSQALEKENRSVCTSTMQQTSSLAYGVMWERNHVVALELSGNGLSGTIPIEIVHLRFLKTLKIRNNPKLRGNLPAEIYAMPCLKYCYLDGTAIQSAFPYKIAHSFQITQYKPDSNSFSGSALATVTFCTGDKQSGTCTYWMADMTESEMHKLHSTVKIFHENTKHQAGRKSIKCTANNATGPERAAAAVKLQRIYRARILRTKLCKFLPSLVDTKIDPISGHTYYVNHRTGEATWDMPTVLVERTDRDQAIDTSKSYFDSFEHNIRTASDGFDNADHRNEPPDFLSRTIKELLERYGAETKNEDWFELFINEFGHDGAGEIHQDDFARICGDLGMALSAKQIQEVFCELDPSNDGHIDRLKVMSWLTKNFK</sequence>
<dbReference type="STRING" id="4781.A0A0P1A6G5"/>
<dbReference type="InterPro" id="IPR001680">
    <property type="entry name" value="WD40_rpt"/>
</dbReference>
<dbReference type="PROSITE" id="PS50082">
    <property type="entry name" value="WD_REPEATS_2"/>
    <property type="match status" value="1"/>
</dbReference>
<dbReference type="SUPFAM" id="SSF47473">
    <property type="entry name" value="EF-hand"/>
    <property type="match status" value="1"/>
</dbReference>
<dbReference type="PROSITE" id="PS50020">
    <property type="entry name" value="WW_DOMAIN_2"/>
    <property type="match status" value="1"/>
</dbReference>
<dbReference type="Gene3D" id="2.130.10.10">
    <property type="entry name" value="YVTN repeat-like/Quinoprotein amine dehydrogenase"/>
    <property type="match status" value="1"/>
</dbReference>
<dbReference type="SUPFAM" id="SSF51161">
    <property type="entry name" value="Trimeric LpxA-like enzymes"/>
    <property type="match status" value="1"/>
</dbReference>
<reference evidence="8" key="1">
    <citation type="submission" date="2014-09" db="EMBL/GenBank/DDBJ databases">
        <authorList>
            <person name="Sharma Rahul"/>
            <person name="Thines Marco"/>
        </authorList>
    </citation>
    <scope>NUCLEOTIDE SEQUENCE [LARGE SCALE GENOMIC DNA]</scope>
</reference>
<dbReference type="InterPro" id="IPR011004">
    <property type="entry name" value="Trimer_LpxA-like_sf"/>
</dbReference>
<dbReference type="GO" id="GO:0008610">
    <property type="term" value="P:lipid biosynthetic process"/>
    <property type="evidence" value="ECO:0007669"/>
    <property type="project" value="InterPro"/>
</dbReference>
<dbReference type="SUPFAM" id="SSF52058">
    <property type="entry name" value="L domain-like"/>
    <property type="match status" value="1"/>
</dbReference>
<dbReference type="InterPro" id="IPR010137">
    <property type="entry name" value="Lipid_A_LpxA"/>
</dbReference>
<dbReference type="InterPro" id="IPR052803">
    <property type="entry name" value="Cilium-Associated_Jouberin"/>
</dbReference>
<dbReference type="Gene3D" id="2.20.70.10">
    <property type="match status" value="1"/>
</dbReference>
<evidence type="ECO:0000256" key="4">
    <source>
        <dbReference type="PROSITE-ProRule" id="PRU00221"/>
    </source>
</evidence>
<dbReference type="NCBIfam" id="TIGR01852">
    <property type="entry name" value="lipid_A_lpxA"/>
    <property type="match status" value="1"/>
</dbReference>
<dbReference type="InterPro" id="IPR015943">
    <property type="entry name" value="WD40/YVTN_repeat-like_dom_sf"/>
</dbReference>
<dbReference type="NCBIfam" id="NF003657">
    <property type="entry name" value="PRK05289.1"/>
    <property type="match status" value="1"/>
</dbReference>
<dbReference type="OMA" id="MPLAHEM"/>
<dbReference type="InterPro" id="IPR019775">
    <property type="entry name" value="WD40_repeat_CS"/>
</dbReference>